<evidence type="ECO:0000256" key="4">
    <source>
        <dbReference type="ARBA" id="ARBA00022692"/>
    </source>
</evidence>
<dbReference type="Gene3D" id="1.10.3720.10">
    <property type="entry name" value="MetI-like"/>
    <property type="match status" value="1"/>
</dbReference>
<feature type="transmembrane region" description="Helical" evidence="7">
    <location>
        <begin position="47"/>
        <end position="73"/>
    </location>
</feature>
<dbReference type="CDD" id="cd06261">
    <property type="entry name" value="TM_PBP2"/>
    <property type="match status" value="1"/>
</dbReference>
<keyword evidence="2 7" id="KW-0813">Transport</keyword>
<feature type="transmembrane region" description="Helical" evidence="7">
    <location>
        <begin position="237"/>
        <end position="259"/>
    </location>
</feature>
<feature type="transmembrane region" description="Helical" evidence="7">
    <location>
        <begin position="191"/>
        <end position="216"/>
    </location>
</feature>
<dbReference type="InterPro" id="IPR000515">
    <property type="entry name" value="MetI-like"/>
</dbReference>
<dbReference type="EMBL" id="CP118246">
    <property type="protein sequence ID" value="WDR02570.1"/>
    <property type="molecule type" value="Genomic_DNA"/>
</dbReference>
<organism evidence="9 10">
    <name type="scientific">Devosia algicola</name>
    <dbReference type="NCBI Taxonomy" id="3026418"/>
    <lineage>
        <taxon>Bacteria</taxon>
        <taxon>Pseudomonadati</taxon>
        <taxon>Pseudomonadota</taxon>
        <taxon>Alphaproteobacteria</taxon>
        <taxon>Hyphomicrobiales</taxon>
        <taxon>Devosiaceae</taxon>
        <taxon>Devosia</taxon>
    </lineage>
</organism>
<keyword evidence="5 7" id="KW-1133">Transmembrane helix</keyword>
<dbReference type="Pfam" id="PF00528">
    <property type="entry name" value="BPD_transp_1"/>
    <property type="match status" value="1"/>
</dbReference>
<dbReference type="PROSITE" id="PS50928">
    <property type="entry name" value="ABC_TM1"/>
    <property type="match status" value="1"/>
</dbReference>
<keyword evidence="3" id="KW-1003">Cell membrane</keyword>
<accession>A0ABY7YMN5</accession>
<evidence type="ECO:0000259" key="8">
    <source>
        <dbReference type="PROSITE" id="PS50928"/>
    </source>
</evidence>
<keyword evidence="6 7" id="KW-0472">Membrane</keyword>
<sequence length="325" mass="34500">MSRHALTGADARAHMMTDAAKTSLTGDRGRSGAPRSAKSANAISTSVLLGPALLLCGVFIVVPAILAIFGSFFDFGITSQNWEFVGLGNYGRAASDPVFWIALRNNLIIVVGSIILQVGVGTILAAILDRGLPSGSTIFRTIIFAPMVVSSVAIAIIWLVILDPNVGALNAVIKQIGLTPPALGWLGDPNIAIWMILIIAMWQFTGFMMVLILAGLQGIPKELYEAASLDGARGLKAFWYITLPSIRNILIVAVLITTIGGFKVFDLIYATTQGGPANATQVLGTYIYQQAFNLGNMGYADAISVVLLLIAVALGWLQLQISRRA</sequence>
<evidence type="ECO:0000313" key="9">
    <source>
        <dbReference type="EMBL" id="WDR02570.1"/>
    </source>
</evidence>
<dbReference type="Proteomes" id="UP001220530">
    <property type="component" value="Chromosome"/>
</dbReference>
<dbReference type="RefSeq" id="WP_282218972.1">
    <property type="nucleotide sequence ID" value="NZ_CP118246.1"/>
</dbReference>
<evidence type="ECO:0000313" key="10">
    <source>
        <dbReference type="Proteomes" id="UP001220530"/>
    </source>
</evidence>
<evidence type="ECO:0000256" key="5">
    <source>
        <dbReference type="ARBA" id="ARBA00022989"/>
    </source>
</evidence>
<dbReference type="PANTHER" id="PTHR30193">
    <property type="entry name" value="ABC TRANSPORTER PERMEASE PROTEIN"/>
    <property type="match status" value="1"/>
</dbReference>
<dbReference type="InterPro" id="IPR035906">
    <property type="entry name" value="MetI-like_sf"/>
</dbReference>
<evidence type="ECO:0000256" key="3">
    <source>
        <dbReference type="ARBA" id="ARBA00022475"/>
    </source>
</evidence>
<evidence type="ECO:0000256" key="6">
    <source>
        <dbReference type="ARBA" id="ARBA00023136"/>
    </source>
</evidence>
<reference evidence="9 10" key="1">
    <citation type="submission" date="2023-02" db="EMBL/GenBank/DDBJ databases">
        <title>Devosia algicola sp. nov., isolated from the phycosphere of marine algae.</title>
        <authorList>
            <person name="Kim J.M."/>
            <person name="Lee J.K."/>
            <person name="Choi B.J."/>
            <person name="Bayburt H."/>
            <person name="Jeon C.O."/>
        </authorList>
    </citation>
    <scope>NUCLEOTIDE SEQUENCE [LARGE SCALE GENOMIC DNA]</scope>
    <source>
        <strain evidence="9 10">G20-9</strain>
    </source>
</reference>
<evidence type="ECO:0000256" key="1">
    <source>
        <dbReference type="ARBA" id="ARBA00004651"/>
    </source>
</evidence>
<feature type="transmembrane region" description="Helical" evidence="7">
    <location>
        <begin position="302"/>
        <end position="319"/>
    </location>
</feature>
<comment type="subcellular location">
    <subcellularLocation>
        <location evidence="1 7">Cell membrane</location>
        <topology evidence="1 7">Multi-pass membrane protein</topology>
    </subcellularLocation>
</comment>
<dbReference type="InterPro" id="IPR051393">
    <property type="entry name" value="ABC_transporter_permease"/>
</dbReference>
<keyword evidence="10" id="KW-1185">Reference proteome</keyword>
<protein>
    <submittedName>
        <fullName evidence="9">Sugar ABC transporter permease</fullName>
    </submittedName>
</protein>
<gene>
    <name evidence="9" type="ORF">PSQ19_18645</name>
</gene>
<feature type="domain" description="ABC transmembrane type-1" evidence="8">
    <location>
        <begin position="103"/>
        <end position="318"/>
    </location>
</feature>
<feature type="transmembrane region" description="Helical" evidence="7">
    <location>
        <begin position="107"/>
        <end position="127"/>
    </location>
</feature>
<evidence type="ECO:0000256" key="7">
    <source>
        <dbReference type="RuleBase" id="RU363032"/>
    </source>
</evidence>
<dbReference type="PANTHER" id="PTHR30193:SF37">
    <property type="entry name" value="INNER MEMBRANE ABC TRANSPORTER PERMEASE PROTEIN YCJO"/>
    <property type="match status" value="1"/>
</dbReference>
<evidence type="ECO:0000256" key="2">
    <source>
        <dbReference type="ARBA" id="ARBA00022448"/>
    </source>
</evidence>
<feature type="transmembrane region" description="Helical" evidence="7">
    <location>
        <begin position="139"/>
        <end position="161"/>
    </location>
</feature>
<keyword evidence="4 7" id="KW-0812">Transmembrane</keyword>
<comment type="similarity">
    <text evidence="7">Belongs to the binding-protein-dependent transport system permease family.</text>
</comment>
<name>A0ABY7YMN5_9HYPH</name>
<proteinExistence type="inferred from homology"/>
<dbReference type="SUPFAM" id="SSF161098">
    <property type="entry name" value="MetI-like"/>
    <property type="match status" value="1"/>
</dbReference>